<feature type="domain" description="SXP/RAL-2 family protein Ani s 5-like cation-binding" evidence="3">
    <location>
        <begin position="148"/>
        <end position="232"/>
    </location>
</feature>
<keyword evidence="2" id="KW-0732">Signal</keyword>
<feature type="compositionally biased region" description="Basic residues" evidence="1">
    <location>
        <begin position="304"/>
        <end position="321"/>
    </location>
</feature>
<accession>A0A3P7JB84</accession>
<dbReference type="AlphaFoldDB" id="A0A3P7JB84"/>
<dbReference type="Pfam" id="PF02520">
    <property type="entry name" value="ANIS5_cation-bd"/>
    <property type="match status" value="1"/>
</dbReference>
<feature type="region of interest" description="Disordered" evidence="1">
    <location>
        <begin position="297"/>
        <end position="321"/>
    </location>
</feature>
<dbReference type="PANTHER" id="PTHR21593:SF36">
    <property type="entry name" value="DUF148 DOMAIN-CONTAINING PROTEIN-RELATED"/>
    <property type="match status" value="1"/>
</dbReference>
<dbReference type="PANTHER" id="PTHR21593">
    <property type="entry name" value="PRION-LIKE- Q/N-RICH -DOMAIN-BEARING PROTEIN PROTEIN"/>
    <property type="match status" value="1"/>
</dbReference>
<feature type="signal peptide" evidence="2">
    <location>
        <begin position="1"/>
        <end position="15"/>
    </location>
</feature>
<evidence type="ECO:0000313" key="5">
    <source>
        <dbReference type="Proteomes" id="UP000270094"/>
    </source>
</evidence>
<sequence length="321" mass="35964">MRATILFMCFGFVLAQPFSIQVQPREEAEQGKNAGSGLLSKFITNMGNTMQKIQQDFSAAVQPKNPDVPTVVQEPVVEDGQPQVDQEPVVEDGQPQVQTPQSGFIQGMQNFMPEFISKIKEIPNSFSFLPQNGVNPLETFFGNVSKEGLEELKDMAKNASKYTINEMKQKMGDWANKYGVKEEFNNIVLERESNKTELAAKATMMVNKLPMAFQELLGYMLNGDQTIPEMINSTHACFQSMDPPTKRSIPHHFNGESPLGDLNRFRRHGNHHGILHHPMIAAVEESESGMVHTAVEKDENVEKKVKKTTTVKPTTKKAKKN</sequence>
<evidence type="ECO:0000313" key="4">
    <source>
        <dbReference type="EMBL" id="VDM75254.1"/>
    </source>
</evidence>
<evidence type="ECO:0000256" key="1">
    <source>
        <dbReference type="SAM" id="MobiDB-lite"/>
    </source>
</evidence>
<reference evidence="4 5" key="1">
    <citation type="submission" date="2018-11" db="EMBL/GenBank/DDBJ databases">
        <authorList>
            <consortium name="Pathogen Informatics"/>
        </authorList>
    </citation>
    <scope>NUCLEOTIDE SEQUENCE [LARGE SCALE GENOMIC DNA]</scope>
</reference>
<evidence type="ECO:0000259" key="3">
    <source>
        <dbReference type="Pfam" id="PF02520"/>
    </source>
</evidence>
<dbReference type="OrthoDB" id="5874637at2759"/>
<organism evidence="4 5">
    <name type="scientific">Strongylus vulgaris</name>
    <name type="common">Blood worm</name>
    <dbReference type="NCBI Taxonomy" id="40348"/>
    <lineage>
        <taxon>Eukaryota</taxon>
        <taxon>Metazoa</taxon>
        <taxon>Ecdysozoa</taxon>
        <taxon>Nematoda</taxon>
        <taxon>Chromadorea</taxon>
        <taxon>Rhabditida</taxon>
        <taxon>Rhabditina</taxon>
        <taxon>Rhabditomorpha</taxon>
        <taxon>Strongyloidea</taxon>
        <taxon>Strongylidae</taxon>
        <taxon>Strongylus</taxon>
    </lineage>
</organism>
<dbReference type="EMBL" id="UYYB01095097">
    <property type="protein sequence ID" value="VDM75254.1"/>
    <property type="molecule type" value="Genomic_DNA"/>
</dbReference>
<feature type="chain" id="PRO_5018199018" description="SXP/RAL-2 family protein Ani s 5-like cation-binding domain-containing protein" evidence="2">
    <location>
        <begin position="16"/>
        <end position="321"/>
    </location>
</feature>
<evidence type="ECO:0000256" key="2">
    <source>
        <dbReference type="SAM" id="SignalP"/>
    </source>
</evidence>
<name>A0A3P7JB84_STRVU</name>
<proteinExistence type="predicted"/>
<gene>
    <name evidence="4" type="ORF">SVUK_LOCUS10252</name>
</gene>
<protein>
    <recommendedName>
        <fullName evidence="3">SXP/RAL-2 family protein Ani s 5-like cation-binding domain-containing protein</fullName>
    </recommendedName>
</protein>
<keyword evidence="5" id="KW-1185">Reference proteome</keyword>
<dbReference type="InterPro" id="IPR003677">
    <property type="entry name" value="ANIS5_cation-bd"/>
</dbReference>
<dbReference type="InterPro" id="IPR052823">
    <property type="entry name" value="SXP/RAL-2_related"/>
</dbReference>
<dbReference type="Proteomes" id="UP000270094">
    <property type="component" value="Unassembled WGS sequence"/>
</dbReference>